<organism evidence="5 6">
    <name type="scientific">Chenopodium quinoa</name>
    <name type="common">Quinoa</name>
    <dbReference type="NCBI Taxonomy" id="63459"/>
    <lineage>
        <taxon>Eukaryota</taxon>
        <taxon>Viridiplantae</taxon>
        <taxon>Streptophyta</taxon>
        <taxon>Embryophyta</taxon>
        <taxon>Tracheophyta</taxon>
        <taxon>Spermatophyta</taxon>
        <taxon>Magnoliopsida</taxon>
        <taxon>eudicotyledons</taxon>
        <taxon>Gunneridae</taxon>
        <taxon>Pentapetalae</taxon>
        <taxon>Caryophyllales</taxon>
        <taxon>Chenopodiaceae</taxon>
        <taxon>Chenopodioideae</taxon>
        <taxon>Atripliceae</taxon>
        <taxon>Chenopodium</taxon>
    </lineage>
</organism>
<keyword evidence="2" id="KW-0934">Plastid</keyword>
<evidence type="ECO:0000256" key="1">
    <source>
        <dbReference type="ARBA" id="ARBA00004474"/>
    </source>
</evidence>
<protein>
    <recommendedName>
        <fullName evidence="4">Plastid lipid-associated protein/fibrillin conserved domain-containing protein</fullName>
    </recommendedName>
</protein>
<dbReference type="Proteomes" id="UP000596660">
    <property type="component" value="Unplaced"/>
</dbReference>
<evidence type="ECO:0000313" key="6">
    <source>
        <dbReference type="Proteomes" id="UP000596660"/>
    </source>
</evidence>
<dbReference type="PANTHER" id="PTHR31906">
    <property type="entry name" value="PLASTID-LIPID-ASSOCIATED PROTEIN 4, CHLOROPLASTIC-RELATED"/>
    <property type="match status" value="1"/>
</dbReference>
<name>A0A803LRD2_CHEQI</name>
<evidence type="ECO:0000259" key="4">
    <source>
        <dbReference type="Pfam" id="PF04755"/>
    </source>
</evidence>
<feature type="domain" description="Plastid lipid-associated protein/fibrillin conserved" evidence="4">
    <location>
        <begin position="36"/>
        <end position="127"/>
    </location>
</feature>
<reference evidence="5" key="2">
    <citation type="submission" date="2021-03" db="UniProtKB">
        <authorList>
            <consortium name="EnsemblPlants"/>
        </authorList>
    </citation>
    <scope>IDENTIFICATION</scope>
</reference>
<dbReference type="AlphaFoldDB" id="A0A803LRD2"/>
<dbReference type="InterPro" id="IPR039633">
    <property type="entry name" value="PAP"/>
</dbReference>
<comment type="subcellular location">
    <subcellularLocation>
        <location evidence="1">Plastid</location>
    </subcellularLocation>
</comment>
<accession>A0A803LRD2</accession>
<dbReference type="Gramene" id="AUR62017511-RA">
    <property type="protein sequence ID" value="AUR62017511-RA:cds"/>
    <property type="gene ID" value="AUR62017511"/>
</dbReference>
<dbReference type="InterPro" id="IPR006843">
    <property type="entry name" value="PAP/fibrillin_dom"/>
</dbReference>
<dbReference type="Pfam" id="PF04755">
    <property type="entry name" value="PAP_fibrillin"/>
    <property type="match status" value="1"/>
</dbReference>
<proteinExistence type="predicted"/>
<evidence type="ECO:0000256" key="3">
    <source>
        <dbReference type="ARBA" id="ARBA00022946"/>
    </source>
</evidence>
<dbReference type="GO" id="GO:0009536">
    <property type="term" value="C:plastid"/>
    <property type="evidence" value="ECO:0007669"/>
    <property type="project" value="UniProtKB-SubCell"/>
</dbReference>
<keyword evidence="6" id="KW-1185">Reference proteome</keyword>
<evidence type="ECO:0000256" key="2">
    <source>
        <dbReference type="ARBA" id="ARBA00022640"/>
    </source>
</evidence>
<sequence length="234" mass="27119">MILSPNFPYFFLLPHQIFIFQANPPPNISHFLLKSAAKQLKRKLEAVNPTKEPLNSDLLNGKWELIYTTSKSILQNERPKFLRSRVNYQAINLDTLRAQNMETWPFFNQVTADLLPINSRKVAVKFDYFKILGLTPVKAPERTQYGSLDITYLDKDLRFHLVLSPAPTPATDFLAKRRKWAVKDRKDPKVLKLKEELLMSIEPLDMGADATPDDQQRIDQVGWFSLLFVQFQSL</sequence>
<evidence type="ECO:0000313" key="5">
    <source>
        <dbReference type="EnsemblPlants" id="AUR62017511-RA:cds"/>
    </source>
</evidence>
<dbReference type="EnsemblPlants" id="AUR62017511-RA">
    <property type="protein sequence ID" value="AUR62017511-RA:cds"/>
    <property type="gene ID" value="AUR62017511"/>
</dbReference>
<reference evidence="5" key="1">
    <citation type="journal article" date="2017" name="Nature">
        <title>The genome of Chenopodium quinoa.</title>
        <authorList>
            <person name="Jarvis D.E."/>
            <person name="Ho Y.S."/>
            <person name="Lightfoot D.J."/>
            <person name="Schmoeckel S.M."/>
            <person name="Li B."/>
            <person name="Borm T.J.A."/>
            <person name="Ohyanagi H."/>
            <person name="Mineta K."/>
            <person name="Michell C.T."/>
            <person name="Saber N."/>
            <person name="Kharbatia N.M."/>
            <person name="Rupper R.R."/>
            <person name="Sharp A.R."/>
            <person name="Dally N."/>
            <person name="Boughton B.A."/>
            <person name="Woo Y.H."/>
            <person name="Gao G."/>
            <person name="Schijlen E.G.W.M."/>
            <person name="Guo X."/>
            <person name="Momin A.A."/>
            <person name="Negrao S."/>
            <person name="Al-Babili S."/>
            <person name="Gehring C."/>
            <person name="Roessner U."/>
            <person name="Jung C."/>
            <person name="Murphy K."/>
            <person name="Arold S.T."/>
            <person name="Gojobori T."/>
            <person name="van der Linden C.G."/>
            <person name="van Loo E.N."/>
            <person name="Jellen E.N."/>
            <person name="Maughan P.J."/>
            <person name="Tester M."/>
        </authorList>
    </citation>
    <scope>NUCLEOTIDE SEQUENCE [LARGE SCALE GENOMIC DNA]</scope>
    <source>
        <strain evidence="5">cv. PI 614886</strain>
    </source>
</reference>
<keyword evidence="3" id="KW-0809">Transit peptide</keyword>